<dbReference type="Proteomes" id="UP000681075">
    <property type="component" value="Unassembled WGS sequence"/>
</dbReference>
<feature type="chain" id="PRO_5035928036" evidence="1">
    <location>
        <begin position="19"/>
        <end position="412"/>
    </location>
</feature>
<dbReference type="Gene3D" id="3.30.1360.180">
    <property type="match status" value="1"/>
</dbReference>
<evidence type="ECO:0000256" key="1">
    <source>
        <dbReference type="SAM" id="SignalP"/>
    </source>
</evidence>
<accession>A0A8S8XGL7</accession>
<dbReference type="PANTHER" id="PTHR10151">
    <property type="entry name" value="ECTONUCLEOTIDE PYROPHOSPHATASE/PHOSPHODIESTERASE"/>
    <property type="match status" value="1"/>
</dbReference>
<protein>
    <submittedName>
        <fullName evidence="2">Alkaline phosphatase family protein</fullName>
    </submittedName>
</protein>
<dbReference type="PROSITE" id="PS51257">
    <property type="entry name" value="PROKAR_LIPOPROTEIN"/>
    <property type="match status" value="1"/>
</dbReference>
<keyword evidence="1" id="KW-0732">Signal</keyword>
<dbReference type="Pfam" id="PF01663">
    <property type="entry name" value="Phosphodiest"/>
    <property type="match status" value="1"/>
</dbReference>
<feature type="signal peptide" evidence="1">
    <location>
        <begin position="1"/>
        <end position="18"/>
    </location>
</feature>
<dbReference type="GO" id="GO:0016787">
    <property type="term" value="F:hydrolase activity"/>
    <property type="evidence" value="ECO:0007669"/>
    <property type="project" value="UniProtKB-ARBA"/>
</dbReference>
<dbReference type="EMBL" id="BOPV01000001">
    <property type="protein sequence ID" value="GIL41694.1"/>
    <property type="molecule type" value="Genomic_DNA"/>
</dbReference>
<reference evidence="2" key="1">
    <citation type="submission" date="2021-02" db="EMBL/GenBank/DDBJ databases">
        <title>Genome sequence of Rhodospirillales sp. strain TMPK1 isolated from soil.</title>
        <authorList>
            <person name="Nakai R."/>
            <person name="Kusada H."/>
            <person name="Tamaki H."/>
        </authorList>
    </citation>
    <scope>NUCLEOTIDE SEQUENCE</scope>
    <source>
        <strain evidence="2">TMPK1</strain>
    </source>
</reference>
<keyword evidence="3" id="KW-1185">Reference proteome</keyword>
<dbReference type="CDD" id="cd16018">
    <property type="entry name" value="Enpp"/>
    <property type="match status" value="1"/>
</dbReference>
<dbReference type="Gene3D" id="3.40.720.10">
    <property type="entry name" value="Alkaline Phosphatase, subunit A"/>
    <property type="match status" value="1"/>
</dbReference>
<evidence type="ECO:0000313" key="3">
    <source>
        <dbReference type="Proteomes" id="UP000681075"/>
    </source>
</evidence>
<name>A0A8S8XGL7_9PROT</name>
<dbReference type="PANTHER" id="PTHR10151:SF120">
    <property type="entry name" value="BIS(5'-ADENOSYL)-TRIPHOSPHATASE"/>
    <property type="match status" value="1"/>
</dbReference>
<dbReference type="AlphaFoldDB" id="A0A8S8XGL7"/>
<proteinExistence type="predicted"/>
<dbReference type="SUPFAM" id="SSF53649">
    <property type="entry name" value="Alkaline phosphatase-like"/>
    <property type="match status" value="1"/>
</dbReference>
<gene>
    <name evidence="2" type="ORF">TMPK1_39310</name>
</gene>
<sequence>MRTLVGSILALLVLSGCAGTPQIPKPEPGPVILISIDGFRADYLQRGKTPTIAALAAAGARSEGMRPSFPSLTFPNHYTLVTGLVPDHHGIVNNRMEDPQLDTSPFTMSKEKAVRDARWWNDGEPVWVTAERNGVRSATMFWPGSEAPIRGVMASFTRAFDKKVTPEARVDQVLAWLDLPAAERPRFLTLYFDQVDHQGHLRGPDSPEVDTALAQSDAAVARLRDGLKSRGLLAKTDLIIVADHGMAAVPPAHTMVVDSFLPMNRIHGVWEGATLGFSPLPGAEKEITHVMRHLPPHMQCWTKDKIPARFRYGTHARVPRYVCLAEIGYVFRTEAELNKPNREPSNGQHGFDPADPKMAALFVAVGPDFKPGVVLPTFDNVDVYSLLTRLLGLRPQPNDGRIDPLLPALRAP</sequence>
<evidence type="ECO:0000313" key="2">
    <source>
        <dbReference type="EMBL" id="GIL41694.1"/>
    </source>
</evidence>
<organism evidence="2 3">
    <name type="scientific">Roseiterribacter gracilis</name>
    <dbReference type="NCBI Taxonomy" id="2812848"/>
    <lineage>
        <taxon>Bacteria</taxon>
        <taxon>Pseudomonadati</taxon>
        <taxon>Pseudomonadota</taxon>
        <taxon>Alphaproteobacteria</taxon>
        <taxon>Rhodospirillales</taxon>
        <taxon>Roseiterribacteraceae</taxon>
        <taxon>Roseiterribacter</taxon>
    </lineage>
</organism>
<dbReference type="InterPro" id="IPR002591">
    <property type="entry name" value="Phosphodiest/P_Trfase"/>
</dbReference>
<comment type="caution">
    <text evidence="2">The sequence shown here is derived from an EMBL/GenBank/DDBJ whole genome shotgun (WGS) entry which is preliminary data.</text>
</comment>
<dbReference type="RefSeq" id="WP_420245297.1">
    <property type="nucleotide sequence ID" value="NZ_BOPV01000001.1"/>
</dbReference>
<dbReference type="InterPro" id="IPR017850">
    <property type="entry name" value="Alkaline_phosphatase_core_sf"/>
</dbReference>